<gene>
    <name evidence="1" type="ORF">ENSA5_15230</name>
</gene>
<organism evidence="1 2">
    <name type="scientific">Enhygromyxa salina</name>
    <dbReference type="NCBI Taxonomy" id="215803"/>
    <lineage>
        <taxon>Bacteria</taxon>
        <taxon>Pseudomonadati</taxon>
        <taxon>Myxococcota</taxon>
        <taxon>Polyangia</taxon>
        <taxon>Nannocystales</taxon>
        <taxon>Nannocystaceae</taxon>
        <taxon>Enhygromyxa</taxon>
    </lineage>
</organism>
<evidence type="ECO:0000313" key="1">
    <source>
        <dbReference type="EMBL" id="PRQ03493.1"/>
    </source>
</evidence>
<comment type="caution">
    <text evidence="1">The sequence shown here is derived from an EMBL/GenBank/DDBJ whole genome shotgun (WGS) entry which is preliminary data.</text>
</comment>
<dbReference type="EMBL" id="PVNK01000081">
    <property type="protein sequence ID" value="PRQ03493.1"/>
    <property type="molecule type" value="Genomic_DNA"/>
</dbReference>
<keyword evidence="2" id="KW-1185">Reference proteome</keyword>
<name>A0A2S9YEH8_9BACT</name>
<reference evidence="1 2" key="1">
    <citation type="submission" date="2018-03" db="EMBL/GenBank/DDBJ databases">
        <title>Draft Genome Sequences of the Obligatory Marine Myxobacteria Enhygromyxa salina SWB005.</title>
        <authorList>
            <person name="Poehlein A."/>
            <person name="Moghaddam J.A."/>
            <person name="Harms H."/>
            <person name="Alanjari M."/>
            <person name="Koenig G.M."/>
            <person name="Daniel R."/>
            <person name="Schaeberle T.F."/>
        </authorList>
    </citation>
    <scope>NUCLEOTIDE SEQUENCE [LARGE SCALE GENOMIC DNA]</scope>
    <source>
        <strain evidence="1 2">SWB005</strain>
    </source>
</reference>
<accession>A0A2S9YEH8</accession>
<evidence type="ECO:0000313" key="2">
    <source>
        <dbReference type="Proteomes" id="UP000237968"/>
    </source>
</evidence>
<dbReference type="AlphaFoldDB" id="A0A2S9YEH8"/>
<proteinExistence type="predicted"/>
<sequence>MTKPGDVVESALSWVSGGPVVNAIKLAAKWGQEIIAEENSRQQNADYELILAEIANCAEHRDRVQEFEWYQQRLRDPHVSEKILGTFRSMQRAQSRSARVSAAKLLGKYLGSGKISDHLFRSLGRFLEMANDDEVRCAIEISQIVRSHKEAGLELSATAKGVRLRSQAKLSPDAIPMTSPPAIVRQTMVQLKQVGLGLEAASGLNSISSPGTILFTEDLISSAATMGAYLVADPLVEERILHWVAEQPETWTRTIDLRDWLDQQIPGGIRPSELDSALRKLSQEKMIAIKIEDMLSYIRTISPDTNEAS</sequence>
<protein>
    <submittedName>
        <fullName evidence="1">Uncharacterized protein</fullName>
    </submittedName>
</protein>
<dbReference type="RefSeq" id="WP_146155438.1">
    <property type="nucleotide sequence ID" value="NZ_PVNK01000081.1"/>
</dbReference>
<dbReference type="Proteomes" id="UP000237968">
    <property type="component" value="Unassembled WGS sequence"/>
</dbReference>